<dbReference type="Pfam" id="PF25954">
    <property type="entry name" value="Beta-barrel_RND_2"/>
    <property type="match status" value="1"/>
</dbReference>
<comment type="similarity">
    <text evidence="1">Belongs to the membrane fusion protein (MFP) (TC 8.A.1) family.</text>
</comment>
<dbReference type="EMBL" id="FMYE01000006">
    <property type="protein sequence ID" value="SDB76112.1"/>
    <property type="molecule type" value="Genomic_DNA"/>
</dbReference>
<dbReference type="GO" id="GO:0016020">
    <property type="term" value="C:membrane"/>
    <property type="evidence" value="ECO:0007669"/>
    <property type="project" value="InterPro"/>
</dbReference>
<dbReference type="NCBIfam" id="TIGR01730">
    <property type="entry name" value="RND_mfp"/>
    <property type="match status" value="1"/>
</dbReference>
<dbReference type="InterPro" id="IPR058792">
    <property type="entry name" value="Beta-barrel_RND_2"/>
</dbReference>
<proteinExistence type="inferred from homology"/>
<feature type="domain" description="CusB-like beta-barrel" evidence="4">
    <location>
        <begin position="214"/>
        <end position="288"/>
    </location>
</feature>
<dbReference type="GO" id="GO:0015562">
    <property type="term" value="F:efflux transmembrane transporter activity"/>
    <property type="evidence" value="ECO:0007669"/>
    <property type="project" value="InterPro"/>
</dbReference>
<evidence type="ECO:0000313" key="7">
    <source>
        <dbReference type="EMBL" id="SDB76112.1"/>
    </source>
</evidence>
<evidence type="ECO:0000313" key="8">
    <source>
        <dbReference type="Proteomes" id="UP000183670"/>
    </source>
</evidence>
<dbReference type="Gene3D" id="1.20.1600.10">
    <property type="entry name" value="Outer membrane efflux proteins (OEP)"/>
    <property type="match status" value="1"/>
</dbReference>
<evidence type="ECO:0000256" key="3">
    <source>
        <dbReference type="SAM" id="Coils"/>
    </source>
</evidence>
<evidence type="ECO:0000259" key="4">
    <source>
        <dbReference type="Pfam" id="PF25954"/>
    </source>
</evidence>
<dbReference type="PANTHER" id="PTHR30097">
    <property type="entry name" value="CATION EFFLUX SYSTEM PROTEIN CUSB"/>
    <property type="match status" value="1"/>
</dbReference>
<dbReference type="Gene3D" id="2.40.50.100">
    <property type="match status" value="1"/>
</dbReference>
<dbReference type="GO" id="GO:0015679">
    <property type="term" value="P:plasma membrane copper ion transport"/>
    <property type="evidence" value="ECO:0007669"/>
    <property type="project" value="TreeGrafter"/>
</dbReference>
<dbReference type="InterPro" id="IPR058627">
    <property type="entry name" value="MdtA-like_C"/>
</dbReference>
<dbReference type="FunFam" id="2.40.30.170:FF:000010">
    <property type="entry name" value="Efflux RND transporter periplasmic adaptor subunit"/>
    <property type="match status" value="1"/>
</dbReference>
<feature type="domain" description="CzcB-like barrel-sandwich hybrid" evidence="6">
    <location>
        <begin position="69"/>
        <end position="209"/>
    </location>
</feature>
<dbReference type="Gene3D" id="2.40.30.170">
    <property type="match status" value="1"/>
</dbReference>
<evidence type="ECO:0000259" key="6">
    <source>
        <dbReference type="Pfam" id="PF25973"/>
    </source>
</evidence>
<name>A0A1G6G2B6_BACOV</name>
<dbReference type="GO" id="GO:0030313">
    <property type="term" value="C:cell envelope"/>
    <property type="evidence" value="ECO:0007669"/>
    <property type="project" value="TreeGrafter"/>
</dbReference>
<dbReference type="GO" id="GO:0060003">
    <property type="term" value="P:copper ion export"/>
    <property type="evidence" value="ECO:0007669"/>
    <property type="project" value="TreeGrafter"/>
</dbReference>
<dbReference type="PANTHER" id="PTHR30097:SF4">
    <property type="entry name" value="SLR6042 PROTEIN"/>
    <property type="match status" value="1"/>
</dbReference>
<dbReference type="RefSeq" id="WP_074557021.1">
    <property type="nucleotide sequence ID" value="NZ_FMYE01000006.1"/>
</dbReference>
<dbReference type="SUPFAM" id="SSF111369">
    <property type="entry name" value="HlyD-like secretion proteins"/>
    <property type="match status" value="1"/>
</dbReference>
<dbReference type="Proteomes" id="UP000183670">
    <property type="component" value="Unassembled WGS sequence"/>
</dbReference>
<feature type="domain" description="Multidrug resistance protein MdtA-like C-terminal permuted SH3" evidence="5">
    <location>
        <begin position="308"/>
        <end position="349"/>
    </location>
</feature>
<accession>A0A1G6G2B6</accession>
<reference evidence="7 8" key="1">
    <citation type="submission" date="2016-10" db="EMBL/GenBank/DDBJ databases">
        <authorList>
            <person name="de Groot N.N."/>
        </authorList>
    </citation>
    <scope>NUCLEOTIDE SEQUENCE [LARGE SCALE GENOMIC DNA]</scope>
    <source>
        <strain evidence="7 8">NLAE-zl-C500</strain>
    </source>
</reference>
<protein>
    <submittedName>
        <fullName evidence="7">Membrane fusion protein, cobalt-zinc-cadmium efflux system</fullName>
    </submittedName>
</protein>
<keyword evidence="3" id="KW-0175">Coiled coil</keyword>
<sequence length="364" mass="40688">MNWNKFLPCILFTTVLGACSGKGEQTNVEPAALCLTDSLLRIVSVDTVHVQEVIDELTLNGRVTFDENQVAHVYPMFGGTVTELKAEIGDFVRKGDVLAVIRSGEVADYEKQLKEAEQQLLLARRNMDATQDMYASGMASDKDVLQAKQELISAEAEERRIKDVFSIYNFSGNAYYQLKSPVSGFIVEKQISRDMQLRPDQSEELFTISGLSDVWVMADVYESDISKVSEGASVRISTLAYPDKMFAGTIDKVYHLLNSESKTMNVRIKLKNEEYLLKPGMFTNVSVKCKADGTSMPRIDAHALVFEGGKNYVVVVEPDQRLQVKEVDVYKQLSKECYIRSGLSEGDRVLNNNVLLVYNALNAD</sequence>
<dbReference type="InterPro" id="IPR006143">
    <property type="entry name" value="RND_pump_MFP"/>
</dbReference>
<dbReference type="InterPro" id="IPR058647">
    <property type="entry name" value="BSH_CzcB-like"/>
</dbReference>
<evidence type="ECO:0000259" key="5">
    <source>
        <dbReference type="Pfam" id="PF25967"/>
    </source>
</evidence>
<organism evidence="7 8">
    <name type="scientific">Bacteroides ovatus</name>
    <dbReference type="NCBI Taxonomy" id="28116"/>
    <lineage>
        <taxon>Bacteria</taxon>
        <taxon>Pseudomonadati</taxon>
        <taxon>Bacteroidota</taxon>
        <taxon>Bacteroidia</taxon>
        <taxon>Bacteroidales</taxon>
        <taxon>Bacteroidaceae</taxon>
        <taxon>Bacteroides</taxon>
    </lineage>
</organism>
<dbReference type="Gene3D" id="2.40.420.20">
    <property type="match status" value="1"/>
</dbReference>
<feature type="coiled-coil region" evidence="3">
    <location>
        <begin position="99"/>
        <end position="133"/>
    </location>
</feature>
<dbReference type="AlphaFoldDB" id="A0A1G6G2B6"/>
<evidence type="ECO:0000256" key="2">
    <source>
        <dbReference type="ARBA" id="ARBA00022448"/>
    </source>
</evidence>
<dbReference type="InterPro" id="IPR051909">
    <property type="entry name" value="MFP_Cation_Efflux"/>
</dbReference>
<dbReference type="Pfam" id="PF25973">
    <property type="entry name" value="BSH_CzcB"/>
    <property type="match status" value="1"/>
</dbReference>
<dbReference type="PROSITE" id="PS51257">
    <property type="entry name" value="PROKAR_LIPOPROTEIN"/>
    <property type="match status" value="1"/>
</dbReference>
<dbReference type="Pfam" id="PF25967">
    <property type="entry name" value="RND-MFP_C"/>
    <property type="match status" value="1"/>
</dbReference>
<evidence type="ECO:0000256" key="1">
    <source>
        <dbReference type="ARBA" id="ARBA00009477"/>
    </source>
</evidence>
<keyword evidence="2" id="KW-0813">Transport</keyword>
<gene>
    <name evidence="7" type="ORF">SAMN05192581_100698</name>
</gene>